<dbReference type="AlphaFoldDB" id="X6NFK1"/>
<name>X6NFK1_RETFI</name>
<protein>
    <submittedName>
        <fullName evidence="8">Uncharacterized protein</fullName>
    </submittedName>
</protein>
<keyword evidence="4" id="KW-0807">Transducer</keyword>
<dbReference type="GO" id="GO:0046872">
    <property type="term" value="F:metal ion binding"/>
    <property type="evidence" value="ECO:0007669"/>
    <property type="project" value="UniProtKB-KW"/>
</dbReference>
<keyword evidence="2 5" id="KW-0547">Nucleotide-binding</keyword>
<dbReference type="Proteomes" id="UP000023152">
    <property type="component" value="Unassembled WGS sequence"/>
</dbReference>
<dbReference type="GO" id="GO:0003924">
    <property type="term" value="F:GTPase activity"/>
    <property type="evidence" value="ECO:0007669"/>
    <property type="project" value="InterPro"/>
</dbReference>
<dbReference type="GO" id="GO:0005834">
    <property type="term" value="C:heterotrimeric G-protein complex"/>
    <property type="evidence" value="ECO:0007669"/>
    <property type="project" value="TreeGrafter"/>
</dbReference>
<dbReference type="FunFam" id="3.40.50.300:FF:000720">
    <property type="entry name" value="Guanine nucleotide-binding protein G(k) subunit alpha"/>
    <property type="match status" value="1"/>
</dbReference>
<feature type="compositionally biased region" description="Basic and acidic residues" evidence="7">
    <location>
        <begin position="139"/>
        <end position="148"/>
    </location>
</feature>
<evidence type="ECO:0000256" key="1">
    <source>
        <dbReference type="ARBA" id="ARBA00022723"/>
    </source>
</evidence>
<dbReference type="OrthoDB" id="5817230at2759"/>
<dbReference type="SMART" id="SM00275">
    <property type="entry name" value="G_alpha"/>
    <property type="match status" value="1"/>
</dbReference>
<dbReference type="Gene3D" id="3.40.50.300">
    <property type="entry name" value="P-loop containing nucleotide triphosphate hydrolases"/>
    <property type="match status" value="1"/>
</dbReference>
<dbReference type="GO" id="GO:0005525">
    <property type="term" value="F:GTP binding"/>
    <property type="evidence" value="ECO:0007669"/>
    <property type="project" value="UniProtKB-KW"/>
</dbReference>
<dbReference type="InterPro" id="IPR027417">
    <property type="entry name" value="P-loop_NTPase"/>
</dbReference>
<evidence type="ECO:0000313" key="8">
    <source>
        <dbReference type="EMBL" id="ETO24678.1"/>
    </source>
</evidence>
<evidence type="ECO:0000256" key="2">
    <source>
        <dbReference type="ARBA" id="ARBA00022741"/>
    </source>
</evidence>
<keyword evidence="6" id="KW-0460">Magnesium</keyword>
<keyword evidence="3 5" id="KW-0342">GTP-binding</keyword>
<feature type="binding site" evidence="5">
    <location>
        <begin position="258"/>
        <end position="262"/>
    </location>
    <ligand>
        <name>GTP</name>
        <dbReference type="ChEBI" id="CHEBI:37565"/>
    </ligand>
</feature>
<dbReference type="InterPro" id="IPR001019">
    <property type="entry name" value="Gprotein_alpha_su"/>
</dbReference>
<feature type="region of interest" description="Disordered" evidence="7">
    <location>
        <begin position="130"/>
        <end position="164"/>
    </location>
</feature>
<gene>
    <name evidence="8" type="ORF">RFI_12479</name>
</gene>
<dbReference type="GO" id="GO:0005737">
    <property type="term" value="C:cytoplasm"/>
    <property type="evidence" value="ECO:0007669"/>
    <property type="project" value="TreeGrafter"/>
</dbReference>
<evidence type="ECO:0000256" key="4">
    <source>
        <dbReference type="ARBA" id="ARBA00023224"/>
    </source>
</evidence>
<dbReference type="GO" id="GO:0001664">
    <property type="term" value="F:G protein-coupled receptor binding"/>
    <property type="evidence" value="ECO:0007669"/>
    <property type="project" value="TreeGrafter"/>
</dbReference>
<proteinExistence type="predicted"/>
<organism evidence="8 9">
    <name type="scientific">Reticulomyxa filosa</name>
    <dbReference type="NCBI Taxonomy" id="46433"/>
    <lineage>
        <taxon>Eukaryota</taxon>
        <taxon>Sar</taxon>
        <taxon>Rhizaria</taxon>
        <taxon>Retaria</taxon>
        <taxon>Foraminifera</taxon>
        <taxon>Monothalamids</taxon>
        <taxon>Reticulomyxidae</taxon>
        <taxon>Reticulomyxa</taxon>
    </lineage>
</organism>
<dbReference type="InterPro" id="IPR011025">
    <property type="entry name" value="GproteinA_insert"/>
</dbReference>
<dbReference type="PANTHER" id="PTHR10218:SF302">
    <property type="entry name" value="GUANINE NUCLEOTIDE-BINDING PROTEIN ALPHA-5 SUBUNIT"/>
    <property type="match status" value="1"/>
</dbReference>
<dbReference type="PANTHER" id="PTHR10218">
    <property type="entry name" value="GTP-BINDING PROTEIN ALPHA SUBUNIT"/>
    <property type="match status" value="1"/>
</dbReference>
<evidence type="ECO:0000313" key="9">
    <source>
        <dbReference type="Proteomes" id="UP000023152"/>
    </source>
</evidence>
<dbReference type="GO" id="GO:0007188">
    <property type="term" value="P:adenylate cyclase-modulating G protein-coupled receptor signaling pathway"/>
    <property type="evidence" value="ECO:0007669"/>
    <property type="project" value="TreeGrafter"/>
</dbReference>
<comment type="caution">
    <text evidence="8">The sequence shown here is derived from an EMBL/GenBank/DDBJ whole genome shotgun (WGS) entry which is preliminary data.</text>
</comment>
<feature type="binding site" evidence="6">
    <location>
        <position position="236"/>
    </location>
    <ligand>
        <name>Mg(2+)</name>
        <dbReference type="ChEBI" id="CHEBI:18420"/>
    </ligand>
</feature>
<dbReference type="GO" id="GO:0031683">
    <property type="term" value="F:G-protein beta/gamma-subunit complex binding"/>
    <property type="evidence" value="ECO:0007669"/>
    <property type="project" value="InterPro"/>
</dbReference>
<evidence type="ECO:0000256" key="6">
    <source>
        <dbReference type="PIRSR" id="PIRSR601019-2"/>
    </source>
</evidence>
<dbReference type="Gene3D" id="1.10.400.10">
    <property type="entry name" value="GI Alpha 1, domain 2-like"/>
    <property type="match status" value="1"/>
</dbReference>
<dbReference type="PROSITE" id="PS51882">
    <property type="entry name" value="G_ALPHA"/>
    <property type="match status" value="1"/>
</dbReference>
<dbReference type="SUPFAM" id="SSF47895">
    <property type="entry name" value="Transducin (alpha subunit), insertion domain"/>
    <property type="match status" value="1"/>
</dbReference>
<feature type="compositionally biased region" description="Polar residues" evidence="7">
    <location>
        <begin position="149"/>
        <end position="164"/>
    </location>
</feature>
<evidence type="ECO:0000256" key="3">
    <source>
        <dbReference type="ARBA" id="ARBA00023134"/>
    </source>
</evidence>
<evidence type="ECO:0000256" key="7">
    <source>
        <dbReference type="SAM" id="MobiDB-lite"/>
    </source>
</evidence>
<dbReference type="EMBL" id="ASPP01009047">
    <property type="protein sequence ID" value="ETO24678.1"/>
    <property type="molecule type" value="Genomic_DNA"/>
</dbReference>
<reference evidence="8 9" key="1">
    <citation type="journal article" date="2013" name="Curr. Biol.">
        <title>The Genome of the Foraminiferan Reticulomyxa filosa.</title>
        <authorList>
            <person name="Glockner G."/>
            <person name="Hulsmann N."/>
            <person name="Schleicher M."/>
            <person name="Noegel A.A."/>
            <person name="Eichinger L."/>
            <person name="Gallinger C."/>
            <person name="Pawlowski J."/>
            <person name="Sierra R."/>
            <person name="Euteneuer U."/>
            <person name="Pillet L."/>
            <person name="Moustafa A."/>
            <person name="Platzer M."/>
            <person name="Groth M."/>
            <person name="Szafranski K."/>
            <person name="Schliwa M."/>
        </authorList>
    </citation>
    <scope>NUCLEOTIDE SEQUENCE [LARGE SCALE GENOMIC DNA]</scope>
</reference>
<accession>X6NFK1</accession>
<dbReference type="SUPFAM" id="SSF52540">
    <property type="entry name" value="P-loop containing nucleoside triphosphate hydrolases"/>
    <property type="match status" value="1"/>
</dbReference>
<keyword evidence="9" id="KW-1185">Reference proteome</keyword>
<dbReference type="Pfam" id="PF00503">
    <property type="entry name" value="G-alpha"/>
    <property type="match status" value="1"/>
</dbReference>
<dbReference type="PRINTS" id="PR00318">
    <property type="entry name" value="GPROTEINA"/>
</dbReference>
<sequence>MNIQCLTLLKKIQHIKKNFEEFLKKKKKMLRCIQGDPFLPQDYVHCLEIIRTNCVQSILTILKKSEQLYLRDKERYRNCYVDFNDATTASGITELYQWWTTVGQSIFDSTQNNSPSNAAAKLESHSSQVALIQSSTSSPEEKREESKLDNGSQSPVQASSSFPLHHTQTGDWEAIENMGKIIQRLWNLKGVQSTFHERDSFSLPDNMDFYLNKIEDIMKPDYNCSDEDCFKVSYRTTGWYYYEYIDPKLKEQTFRIYDVGGQRSERRKWVQHFSGVDALIFVTALNHYATTLFEDEDKNALHESFVLLVHVKKGINYTP</sequence>
<evidence type="ECO:0000256" key="5">
    <source>
        <dbReference type="PIRSR" id="PIRSR601019-1"/>
    </source>
</evidence>
<keyword evidence="1 6" id="KW-0479">Metal-binding</keyword>